<gene>
    <name evidence="1" type="ORF">T01_12233</name>
</gene>
<comment type="caution">
    <text evidence="1">The sequence shown here is derived from an EMBL/GenBank/DDBJ whole genome shotgun (WGS) entry which is preliminary data.</text>
</comment>
<proteinExistence type="predicted"/>
<organism evidence="1 2">
    <name type="scientific">Trichinella spiralis</name>
    <name type="common">Trichina worm</name>
    <dbReference type="NCBI Taxonomy" id="6334"/>
    <lineage>
        <taxon>Eukaryota</taxon>
        <taxon>Metazoa</taxon>
        <taxon>Ecdysozoa</taxon>
        <taxon>Nematoda</taxon>
        <taxon>Enoplea</taxon>
        <taxon>Dorylaimia</taxon>
        <taxon>Trichinellida</taxon>
        <taxon>Trichinellidae</taxon>
        <taxon>Trichinella</taxon>
    </lineage>
</organism>
<keyword evidence="2" id="KW-1185">Reference proteome</keyword>
<dbReference type="EMBL" id="JYDH01000002">
    <property type="protein sequence ID" value="KRY43025.1"/>
    <property type="molecule type" value="Genomic_DNA"/>
</dbReference>
<reference evidence="1 2" key="1">
    <citation type="submission" date="2015-01" db="EMBL/GenBank/DDBJ databases">
        <title>Evolution of Trichinella species and genotypes.</title>
        <authorList>
            <person name="Korhonen P.K."/>
            <person name="Edoardo P."/>
            <person name="Giuseppe L.R."/>
            <person name="Gasser R.B."/>
        </authorList>
    </citation>
    <scope>NUCLEOTIDE SEQUENCE [LARGE SCALE GENOMIC DNA]</scope>
    <source>
        <strain evidence="1">ISS3</strain>
    </source>
</reference>
<dbReference type="AlphaFoldDB" id="A0A0V1C1L2"/>
<sequence>MKVSVKKNLEGNKNEGSLGIANNLAYNLESAILIAALNISVKCPYTRNHLCTITELCCTIVWNKNEIKIQMKTEKIGNTVLIVGRNYENLLYNKLSVRKHSTWNMGLYNLHHQAKKNQKLLVESFSSTIVIKLNSILNYFYERIKLLLNSFKLNRLKQNDCRWILLSYQLEFLFF</sequence>
<protein>
    <submittedName>
        <fullName evidence="1">Uncharacterized protein</fullName>
    </submittedName>
</protein>
<accession>A0A0V1C1L2</accession>
<evidence type="ECO:0000313" key="2">
    <source>
        <dbReference type="Proteomes" id="UP000054776"/>
    </source>
</evidence>
<evidence type="ECO:0000313" key="1">
    <source>
        <dbReference type="EMBL" id="KRY43025.1"/>
    </source>
</evidence>
<dbReference type="Proteomes" id="UP000054776">
    <property type="component" value="Unassembled WGS sequence"/>
</dbReference>
<dbReference type="InParanoid" id="A0A0V1C1L2"/>
<name>A0A0V1C1L2_TRISP</name>